<name>U6JVI1_9EIME</name>
<evidence type="ECO:0000313" key="2">
    <source>
        <dbReference type="Proteomes" id="UP000030744"/>
    </source>
</evidence>
<reference evidence="1" key="2">
    <citation type="submission" date="2013-10" db="EMBL/GenBank/DDBJ databases">
        <authorList>
            <person name="Aslett M."/>
        </authorList>
    </citation>
    <scope>NUCLEOTIDE SEQUENCE [LARGE SCALE GENOMIC DNA]</scope>
    <source>
        <strain evidence="1">Houghton</strain>
    </source>
</reference>
<proteinExistence type="predicted"/>
<dbReference type="VEuPathDB" id="ToxoDB:EMH_0043960"/>
<evidence type="ECO:0000313" key="1">
    <source>
        <dbReference type="EMBL" id="CDJ28786.1"/>
    </source>
</evidence>
<accession>U6JVI1</accession>
<dbReference type="EMBL" id="HG681554">
    <property type="protein sequence ID" value="CDJ28786.1"/>
    <property type="molecule type" value="Genomic_DNA"/>
</dbReference>
<dbReference type="Proteomes" id="UP000030744">
    <property type="component" value="Unassembled WGS sequence"/>
</dbReference>
<dbReference type="GeneID" id="25379114"/>
<dbReference type="OrthoDB" id="373479at2759"/>
<gene>
    <name evidence="1" type="ORF">EMH_0043960</name>
</gene>
<sequence length="213" mass="22932">MNYPTWPPPNASPLHAIEPWGRQLFVFTPYAADLSASPSGPYPRWPPLRGPAPPMNRLSPNLERLSAAAAAAAERAAAAAAAAGVLGVLSEDAYEAATEAKKAAAAAATAAAAEVAAGPLLPAANPILCVADHGRRPLMFLSAADLFFIKKNIQRFKTLIEEFRLTAKASNIEKIYRQRRLLLPYKTVGMQRMKKGEHQSYGMKKGVAREKKT</sequence>
<reference evidence="1" key="1">
    <citation type="submission" date="2013-10" db="EMBL/GenBank/DDBJ databases">
        <title>Genomic analysis of the causative agents of coccidiosis in chickens.</title>
        <authorList>
            <person name="Reid A.J."/>
            <person name="Blake D."/>
            <person name="Billington K."/>
            <person name="Browne H."/>
            <person name="Dunn M."/>
            <person name="Hung S."/>
            <person name="Kawahara F."/>
            <person name="Miranda-Saavedra D."/>
            <person name="Mourier T."/>
            <person name="Nagra H."/>
            <person name="Otto T.D."/>
            <person name="Rawlings N."/>
            <person name="Sanchez A."/>
            <person name="Sanders M."/>
            <person name="Subramaniam C."/>
            <person name="Tay Y."/>
            <person name="Dear P."/>
            <person name="Doerig C."/>
            <person name="Gruber A."/>
            <person name="Parkinson J."/>
            <person name="Shirley M."/>
            <person name="Wan K.L."/>
            <person name="Berriman M."/>
            <person name="Tomley F."/>
            <person name="Pain A."/>
        </authorList>
    </citation>
    <scope>NUCLEOTIDE SEQUENCE [LARGE SCALE GENOMIC DNA]</scope>
    <source>
        <strain evidence="1">Houghton</strain>
    </source>
</reference>
<dbReference type="RefSeq" id="XP_013351360.1">
    <property type="nucleotide sequence ID" value="XM_013495906.1"/>
</dbReference>
<dbReference type="AlphaFoldDB" id="U6JVI1"/>
<organism evidence="1 2">
    <name type="scientific">Eimeria mitis</name>
    <dbReference type="NCBI Taxonomy" id="44415"/>
    <lineage>
        <taxon>Eukaryota</taxon>
        <taxon>Sar</taxon>
        <taxon>Alveolata</taxon>
        <taxon>Apicomplexa</taxon>
        <taxon>Conoidasida</taxon>
        <taxon>Coccidia</taxon>
        <taxon>Eucoccidiorida</taxon>
        <taxon>Eimeriorina</taxon>
        <taxon>Eimeriidae</taxon>
        <taxon>Eimeria</taxon>
    </lineage>
</organism>
<keyword evidence="2" id="KW-1185">Reference proteome</keyword>
<protein>
    <submittedName>
        <fullName evidence="1">Conserved Plasmodium protein, related</fullName>
    </submittedName>
</protein>